<dbReference type="SUPFAM" id="SSF53756">
    <property type="entry name" value="UDP-Glycosyltransferase/glycogen phosphorylase"/>
    <property type="match status" value="1"/>
</dbReference>
<dbReference type="PANTHER" id="PTHR12526">
    <property type="entry name" value="GLYCOSYLTRANSFERASE"/>
    <property type="match status" value="1"/>
</dbReference>
<dbReference type="Gene3D" id="3.40.50.2000">
    <property type="entry name" value="Glycogen Phosphorylase B"/>
    <property type="match status" value="1"/>
</dbReference>
<proteinExistence type="predicted"/>
<name>A0A1G2FQU0_9BACT</name>
<gene>
    <name evidence="1" type="ORF">A3B04_02370</name>
</gene>
<organism evidence="1 2">
    <name type="scientific">Candidatus Portnoybacteria bacterium RIFCSPLOWO2_02_FULL_39_11</name>
    <dbReference type="NCBI Taxonomy" id="1802001"/>
    <lineage>
        <taxon>Bacteria</taxon>
        <taxon>Candidatus Portnoyibacteriota</taxon>
    </lineage>
</organism>
<protein>
    <recommendedName>
        <fullName evidence="3">Glycosyl transferase family 1 domain-containing protein</fullName>
    </recommendedName>
</protein>
<sequence>MKDVFVAVGLSGARIMVASDGVDLAQFDINVDRIQARTKVGLPLDKKIALYTGHLYAWKGAQVLADAAAFLDDDFLIVFVGGTEKDINNFREKNENLISAGKIALAGHQLHETMPLWMKAADILVLPNKGQENISKLYTSPLKLFEYMVIGRPIVASDLPSLREILNAKNAILFEPDNSKSLALAIKKLIQDSSRAQLLADQARLDAQKYSWSARAKKILEFIN</sequence>
<reference evidence="1 2" key="1">
    <citation type="journal article" date="2016" name="Nat. Commun.">
        <title>Thousands of microbial genomes shed light on interconnected biogeochemical processes in an aquifer system.</title>
        <authorList>
            <person name="Anantharaman K."/>
            <person name="Brown C.T."/>
            <person name="Hug L.A."/>
            <person name="Sharon I."/>
            <person name="Castelle C.J."/>
            <person name="Probst A.J."/>
            <person name="Thomas B.C."/>
            <person name="Singh A."/>
            <person name="Wilkins M.J."/>
            <person name="Karaoz U."/>
            <person name="Brodie E.L."/>
            <person name="Williams K.H."/>
            <person name="Hubbard S.S."/>
            <person name="Banfield J.F."/>
        </authorList>
    </citation>
    <scope>NUCLEOTIDE SEQUENCE [LARGE SCALE GENOMIC DNA]</scope>
</reference>
<dbReference type="EMBL" id="MHNF01000032">
    <property type="protein sequence ID" value="OGZ40446.1"/>
    <property type="molecule type" value="Genomic_DNA"/>
</dbReference>
<evidence type="ECO:0000313" key="1">
    <source>
        <dbReference type="EMBL" id="OGZ40446.1"/>
    </source>
</evidence>
<dbReference type="Pfam" id="PF13692">
    <property type="entry name" value="Glyco_trans_1_4"/>
    <property type="match status" value="1"/>
</dbReference>
<evidence type="ECO:0008006" key="3">
    <source>
        <dbReference type="Google" id="ProtNLM"/>
    </source>
</evidence>
<dbReference type="Proteomes" id="UP000177126">
    <property type="component" value="Unassembled WGS sequence"/>
</dbReference>
<dbReference type="AlphaFoldDB" id="A0A1G2FQU0"/>
<dbReference type="PANTHER" id="PTHR12526:SF622">
    <property type="entry name" value="GLYCOSYLTRANSFERASE (GROUP I)"/>
    <property type="match status" value="1"/>
</dbReference>
<comment type="caution">
    <text evidence="1">The sequence shown here is derived from an EMBL/GenBank/DDBJ whole genome shotgun (WGS) entry which is preliminary data.</text>
</comment>
<accession>A0A1G2FQU0</accession>
<evidence type="ECO:0000313" key="2">
    <source>
        <dbReference type="Proteomes" id="UP000177126"/>
    </source>
</evidence>
<dbReference type="CDD" id="cd03801">
    <property type="entry name" value="GT4_PimA-like"/>
    <property type="match status" value="1"/>
</dbReference>